<dbReference type="AlphaFoldDB" id="A0A926KPX5"/>
<dbReference type="PROSITE" id="PS50928">
    <property type="entry name" value="ABC_TM1"/>
    <property type="match status" value="1"/>
</dbReference>
<dbReference type="GO" id="GO:0005886">
    <property type="term" value="C:plasma membrane"/>
    <property type="evidence" value="ECO:0007669"/>
    <property type="project" value="UniProtKB-SubCell"/>
</dbReference>
<comment type="similarity">
    <text evidence="7">Belongs to the binding-protein-dependent transport system permease family.</text>
</comment>
<feature type="transmembrane region" description="Helical" evidence="7">
    <location>
        <begin position="154"/>
        <end position="173"/>
    </location>
</feature>
<keyword evidence="4 7" id="KW-0812">Transmembrane</keyword>
<dbReference type="Pfam" id="PF00528">
    <property type="entry name" value="BPD_transp_1"/>
    <property type="match status" value="1"/>
</dbReference>
<accession>A0A926KPX5</accession>
<evidence type="ECO:0000313" key="10">
    <source>
        <dbReference type="Proteomes" id="UP000650466"/>
    </source>
</evidence>
<keyword evidence="2 7" id="KW-0813">Transport</keyword>
<dbReference type="PANTHER" id="PTHR43744">
    <property type="entry name" value="ABC TRANSPORTER PERMEASE PROTEIN MG189-RELATED-RELATED"/>
    <property type="match status" value="1"/>
</dbReference>
<dbReference type="RefSeq" id="WP_188173732.1">
    <property type="nucleotide sequence ID" value="NZ_JACVVD010000002.1"/>
</dbReference>
<evidence type="ECO:0000259" key="8">
    <source>
        <dbReference type="PROSITE" id="PS50928"/>
    </source>
</evidence>
<keyword evidence="10" id="KW-1185">Reference proteome</keyword>
<dbReference type="Gene3D" id="1.10.3720.10">
    <property type="entry name" value="MetI-like"/>
    <property type="match status" value="1"/>
</dbReference>
<evidence type="ECO:0000256" key="4">
    <source>
        <dbReference type="ARBA" id="ARBA00022692"/>
    </source>
</evidence>
<dbReference type="InterPro" id="IPR035906">
    <property type="entry name" value="MetI-like_sf"/>
</dbReference>
<evidence type="ECO:0000256" key="1">
    <source>
        <dbReference type="ARBA" id="ARBA00004651"/>
    </source>
</evidence>
<keyword evidence="3" id="KW-1003">Cell membrane</keyword>
<protein>
    <submittedName>
        <fullName evidence="9">Carbohydrate ABC transporter permease</fullName>
    </submittedName>
</protein>
<dbReference type="InterPro" id="IPR000515">
    <property type="entry name" value="MetI-like"/>
</dbReference>
<feature type="transmembrane region" description="Helical" evidence="7">
    <location>
        <begin position="194"/>
        <end position="216"/>
    </location>
</feature>
<evidence type="ECO:0000256" key="5">
    <source>
        <dbReference type="ARBA" id="ARBA00022989"/>
    </source>
</evidence>
<feature type="transmembrane region" description="Helical" evidence="7">
    <location>
        <begin position="84"/>
        <end position="109"/>
    </location>
</feature>
<comment type="subcellular location">
    <subcellularLocation>
        <location evidence="1 7">Cell membrane</location>
        <topology evidence="1 7">Multi-pass membrane protein</topology>
    </subcellularLocation>
</comment>
<organism evidence="9 10">
    <name type="scientific">Paenibacillus sedimenti</name>
    <dbReference type="NCBI Taxonomy" id="2770274"/>
    <lineage>
        <taxon>Bacteria</taxon>
        <taxon>Bacillati</taxon>
        <taxon>Bacillota</taxon>
        <taxon>Bacilli</taxon>
        <taxon>Bacillales</taxon>
        <taxon>Paenibacillaceae</taxon>
        <taxon>Paenibacillus</taxon>
    </lineage>
</organism>
<reference evidence="9" key="1">
    <citation type="submission" date="2020-09" db="EMBL/GenBank/DDBJ databases">
        <title>Draft Genome Sequence of Paenibacillus sp. WST5.</title>
        <authorList>
            <person name="Bao Z."/>
        </authorList>
    </citation>
    <scope>NUCLEOTIDE SEQUENCE</scope>
    <source>
        <strain evidence="9">WST5</strain>
    </source>
</reference>
<dbReference type="SUPFAM" id="SSF161098">
    <property type="entry name" value="MetI-like"/>
    <property type="match status" value="1"/>
</dbReference>
<feature type="transmembrane region" description="Helical" evidence="7">
    <location>
        <begin position="250"/>
        <end position="268"/>
    </location>
</feature>
<comment type="caution">
    <text evidence="9">The sequence shown here is derived from an EMBL/GenBank/DDBJ whole genome shotgun (WGS) entry which is preliminary data.</text>
</comment>
<feature type="transmembrane region" description="Helical" evidence="7">
    <location>
        <begin position="121"/>
        <end position="142"/>
    </location>
</feature>
<proteinExistence type="inferred from homology"/>
<dbReference type="Proteomes" id="UP000650466">
    <property type="component" value="Unassembled WGS sequence"/>
</dbReference>
<dbReference type="GO" id="GO:0055085">
    <property type="term" value="P:transmembrane transport"/>
    <property type="evidence" value="ECO:0007669"/>
    <property type="project" value="InterPro"/>
</dbReference>
<sequence length="285" mass="31493">MLSAAKKSLLTAALVCIALLMLTPFAVTITNSFMSENEIAVNYDAIGNEAKAGDYANLKWIPDFVTLVQFKHILLDKPQFLEMFWNSVILTIPIVAGQTIVAALAAYAFAKLRFRGRDALFFLYIITMLLPFQVTLVPNFIAMDVLGLLDTYSAIILPGIFSVFGVFLLRQFMSNIPWAYIEAAKVDGAGHGTIFTRVIVPMSMPGIAALQILVFVDNWNMVEQPLLFLQDTLKQPLSVYLSRINEGDRGVAFAAASLYMAPILFLYLHGENELIEGIQLTGIKG</sequence>
<name>A0A926KPX5_9BACL</name>
<gene>
    <name evidence="9" type="ORF">ICC18_07510</name>
</gene>
<evidence type="ECO:0000256" key="2">
    <source>
        <dbReference type="ARBA" id="ARBA00022448"/>
    </source>
</evidence>
<evidence type="ECO:0000256" key="3">
    <source>
        <dbReference type="ARBA" id="ARBA00022475"/>
    </source>
</evidence>
<feature type="domain" description="ABC transmembrane type-1" evidence="8">
    <location>
        <begin position="84"/>
        <end position="270"/>
    </location>
</feature>
<dbReference type="PANTHER" id="PTHR43744:SF8">
    <property type="entry name" value="SN-GLYCEROL-3-PHOSPHATE TRANSPORT SYSTEM PERMEASE PROTEIN UGPE"/>
    <property type="match status" value="1"/>
</dbReference>
<evidence type="ECO:0000256" key="7">
    <source>
        <dbReference type="RuleBase" id="RU363032"/>
    </source>
</evidence>
<keyword evidence="6 7" id="KW-0472">Membrane</keyword>
<evidence type="ECO:0000256" key="6">
    <source>
        <dbReference type="ARBA" id="ARBA00023136"/>
    </source>
</evidence>
<dbReference type="CDD" id="cd06261">
    <property type="entry name" value="TM_PBP2"/>
    <property type="match status" value="1"/>
</dbReference>
<evidence type="ECO:0000313" key="9">
    <source>
        <dbReference type="EMBL" id="MBD0379955.1"/>
    </source>
</evidence>
<keyword evidence="5 7" id="KW-1133">Transmembrane helix</keyword>
<dbReference type="EMBL" id="JACVVD010000002">
    <property type="protein sequence ID" value="MBD0379955.1"/>
    <property type="molecule type" value="Genomic_DNA"/>
</dbReference>